<organism evidence="2 3">
    <name type="scientific">Sediminihaliea albiluteola</name>
    <dbReference type="NCBI Taxonomy" id="2758564"/>
    <lineage>
        <taxon>Bacteria</taxon>
        <taxon>Pseudomonadati</taxon>
        <taxon>Pseudomonadota</taxon>
        <taxon>Gammaproteobacteria</taxon>
        <taxon>Cellvibrionales</taxon>
        <taxon>Halieaceae</taxon>
        <taxon>Sediminihaliea</taxon>
    </lineage>
</organism>
<sequence length="263" mass="30793">MIDSALRHSHLFIAGTHRSGTSLIHEILREHPAISGFRDTPAYMEDEGQFLQSVYPRGEEFGGPGRFAFESSAHMTETHPLVSADNAQRLFGEWSQYWDLRKPILVEKSPPNIIRTRFLQALFPNSHFLIILRHPVAVAYATQKWSKTSINSLIDHTLRAYEIFFEDRSYLANCHLVYYEDFVERPQEIVDQIFEFLGLEKQNLDREISPLVNQRYFESWRNDRRKFWRPVPRRVSPELELCANRVGYSLKGECKLPETAHLE</sequence>
<protein>
    <submittedName>
        <fullName evidence="2">Sulfotransferase</fullName>
    </submittedName>
</protein>
<dbReference type="InterPro" id="IPR027417">
    <property type="entry name" value="P-loop_NTPase"/>
</dbReference>
<evidence type="ECO:0000256" key="1">
    <source>
        <dbReference type="ARBA" id="ARBA00022679"/>
    </source>
</evidence>
<proteinExistence type="predicted"/>
<dbReference type="EMBL" id="JACFXU010000013">
    <property type="protein sequence ID" value="MBA6412688.1"/>
    <property type="molecule type" value="Genomic_DNA"/>
</dbReference>
<name>A0A7W2TVG7_9GAMM</name>
<dbReference type="InterPro" id="IPR026634">
    <property type="entry name" value="TPST-like"/>
</dbReference>
<dbReference type="GO" id="GO:0008476">
    <property type="term" value="F:protein-tyrosine sulfotransferase activity"/>
    <property type="evidence" value="ECO:0007669"/>
    <property type="project" value="InterPro"/>
</dbReference>
<accession>A0A7W2TVG7</accession>
<comment type="caution">
    <text evidence="2">The sequence shown here is derived from an EMBL/GenBank/DDBJ whole genome shotgun (WGS) entry which is preliminary data.</text>
</comment>
<dbReference type="AlphaFoldDB" id="A0A7W2TVG7"/>
<keyword evidence="3" id="KW-1185">Reference proteome</keyword>
<dbReference type="Proteomes" id="UP000539350">
    <property type="component" value="Unassembled WGS sequence"/>
</dbReference>
<evidence type="ECO:0000313" key="2">
    <source>
        <dbReference type="EMBL" id="MBA6412688.1"/>
    </source>
</evidence>
<dbReference type="SUPFAM" id="SSF52540">
    <property type="entry name" value="P-loop containing nucleoside triphosphate hydrolases"/>
    <property type="match status" value="1"/>
</dbReference>
<gene>
    <name evidence="2" type="ORF">H2508_06130</name>
</gene>
<dbReference type="RefSeq" id="WP_182170179.1">
    <property type="nucleotide sequence ID" value="NZ_JACFXU010000013.1"/>
</dbReference>
<reference evidence="2 3" key="1">
    <citation type="submission" date="2020-07" db="EMBL/GenBank/DDBJ databases">
        <title>Halieaceae bacterium, F7430, whole genome shotgun sequencing project.</title>
        <authorList>
            <person name="Jiang S."/>
            <person name="Liu Z.W."/>
            <person name="Du Z.J."/>
        </authorList>
    </citation>
    <scope>NUCLEOTIDE SEQUENCE [LARGE SCALE GENOMIC DNA]</scope>
    <source>
        <strain evidence="2 3">F7430</strain>
    </source>
</reference>
<dbReference type="Pfam" id="PF13469">
    <property type="entry name" value="Sulfotransfer_3"/>
    <property type="match status" value="1"/>
</dbReference>
<dbReference type="PANTHER" id="PTHR12788:SF10">
    <property type="entry name" value="PROTEIN-TYROSINE SULFOTRANSFERASE"/>
    <property type="match status" value="1"/>
</dbReference>
<dbReference type="Gene3D" id="3.40.50.300">
    <property type="entry name" value="P-loop containing nucleotide triphosphate hydrolases"/>
    <property type="match status" value="1"/>
</dbReference>
<keyword evidence="1 2" id="KW-0808">Transferase</keyword>
<evidence type="ECO:0000313" key="3">
    <source>
        <dbReference type="Proteomes" id="UP000539350"/>
    </source>
</evidence>
<dbReference type="PANTHER" id="PTHR12788">
    <property type="entry name" value="PROTEIN-TYROSINE SULFOTRANSFERASE 2"/>
    <property type="match status" value="1"/>
</dbReference>